<keyword evidence="1" id="KW-0472">Membrane</keyword>
<keyword evidence="1" id="KW-1133">Transmembrane helix</keyword>
<feature type="transmembrane region" description="Helical" evidence="1">
    <location>
        <begin position="24"/>
        <end position="42"/>
    </location>
</feature>
<gene>
    <name evidence="2" type="ORF">LCGC14_3087390</name>
</gene>
<sequence>MTENENNEDWKEGKWWIEIGDFRFSMSEFIAGFLLGALLIWIL</sequence>
<comment type="caution">
    <text evidence="2">The sequence shown here is derived from an EMBL/GenBank/DDBJ whole genome shotgun (WGS) entry which is preliminary data.</text>
</comment>
<reference evidence="2" key="1">
    <citation type="journal article" date="2015" name="Nature">
        <title>Complex archaea that bridge the gap between prokaryotes and eukaryotes.</title>
        <authorList>
            <person name="Spang A."/>
            <person name="Saw J.H."/>
            <person name="Jorgensen S.L."/>
            <person name="Zaremba-Niedzwiedzka K."/>
            <person name="Martijn J."/>
            <person name="Lind A.E."/>
            <person name="van Eijk R."/>
            <person name="Schleper C."/>
            <person name="Guy L."/>
            <person name="Ettema T.J."/>
        </authorList>
    </citation>
    <scope>NUCLEOTIDE SEQUENCE</scope>
</reference>
<evidence type="ECO:0000313" key="2">
    <source>
        <dbReference type="EMBL" id="KKK54172.1"/>
    </source>
</evidence>
<dbReference type="AlphaFoldDB" id="A0A0F8WBE8"/>
<accession>A0A0F8WBE8</accession>
<dbReference type="EMBL" id="LAZR01066131">
    <property type="protein sequence ID" value="KKK54172.1"/>
    <property type="molecule type" value="Genomic_DNA"/>
</dbReference>
<evidence type="ECO:0000256" key="1">
    <source>
        <dbReference type="SAM" id="Phobius"/>
    </source>
</evidence>
<protein>
    <submittedName>
        <fullName evidence="2">Uncharacterized protein</fullName>
    </submittedName>
</protein>
<keyword evidence="1" id="KW-0812">Transmembrane</keyword>
<proteinExistence type="predicted"/>
<organism evidence="2">
    <name type="scientific">marine sediment metagenome</name>
    <dbReference type="NCBI Taxonomy" id="412755"/>
    <lineage>
        <taxon>unclassified sequences</taxon>
        <taxon>metagenomes</taxon>
        <taxon>ecological metagenomes</taxon>
    </lineage>
</organism>
<name>A0A0F8WBE8_9ZZZZ</name>